<dbReference type="Gene3D" id="2.10.25.10">
    <property type="entry name" value="Laminin"/>
    <property type="match status" value="1"/>
</dbReference>
<proteinExistence type="predicted"/>
<protein>
    <submittedName>
        <fullName evidence="5">Uncharacterized protein LOC109472059</fullName>
    </submittedName>
</protein>
<gene>
    <name evidence="5" type="primary">LOC109472059</name>
</gene>
<dbReference type="SUPFAM" id="SSF53300">
    <property type="entry name" value="vWA-like"/>
    <property type="match status" value="2"/>
</dbReference>
<dbReference type="SMART" id="SM00181">
    <property type="entry name" value="EGF"/>
    <property type="match status" value="1"/>
</dbReference>
<dbReference type="PANTHER" id="PTHR46534:SF1">
    <property type="entry name" value="IGGFC-BINDING PROTEIN N-TERMINAL DOMAIN-CONTAINING PROTEIN"/>
    <property type="match status" value="1"/>
</dbReference>
<dbReference type="Pfam" id="PF00754">
    <property type="entry name" value="F5_F8_type_C"/>
    <property type="match status" value="1"/>
</dbReference>
<comment type="caution">
    <text evidence="1">Lacks conserved residue(s) required for the propagation of feature annotation.</text>
</comment>
<keyword evidence="4" id="KW-1185">Reference proteome</keyword>
<dbReference type="PANTHER" id="PTHR46534">
    <property type="entry name" value="IGGFC_BINDING DOMAIN-CONTAINING PROTEIN"/>
    <property type="match status" value="1"/>
</dbReference>
<dbReference type="PROSITE" id="PS50026">
    <property type="entry name" value="EGF_3"/>
    <property type="match status" value="1"/>
</dbReference>
<dbReference type="Pfam" id="PF00092">
    <property type="entry name" value="VWA"/>
    <property type="match status" value="2"/>
</dbReference>
<dbReference type="SUPFAM" id="SSF49785">
    <property type="entry name" value="Galactose-binding domain-like"/>
    <property type="match status" value="2"/>
</dbReference>
<dbReference type="Gene3D" id="2.60.120.260">
    <property type="entry name" value="Galactose-binding domain-like"/>
    <property type="match status" value="2"/>
</dbReference>
<accession>A0A6P4YZS5</accession>
<dbReference type="KEGG" id="bbel:109472059"/>
<keyword evidence="1" id="KW-0245">EGF-like domain</keyword>
<sequence>MRDPLSSDFQTISLYLETPTLNMFSNFNGFQYTYAVDYQPLNSSSGSGTLAVCRFDLAHYTDYDVLKSTMENAGFIATYEGPTWNQNITWASVASGFGDPSLSLDGDLSTYWYPEGPASGDTYMVFDLQAVYTLSAFRVVATGNDTNDPISFNLQVSASPWPYNWQDVRSFTAIQGTDRQQIFAGFIATSQYWRLYITETGGGGKPAISDIQFFGQQAVTSRYTSLELPLPAGYWPQVFSRDSYQAVRVAQEVENGVVELMRNDGLFVHVIQALWIRPGVNSLIVQLRLMITYSAMPAVRDSLTAAVTEGELPGPAVYPQFSGFSIAAPVSPAPVDLAFVIDGSSTMGQDGFSQTKLLLTRIVQELNIGTTGTRVTVVQYGNQGWQEFGLDSYTSSRTLQQAISNIEFLNGGSNLADGLNVLYKFGFIRRNGGRPGIPKTALVIAGEGAANDTAGAVRAAAQLHLSGLTVMAIGVGPGTAGLSLQISSDPQFAYSVQSASELFLFRNVLEGVLWQAGVNERLYGSFKPRPGIPFNNLTATAYLHPESAEYASVLEKEAVVHAKLLPLAAGNLVVHTIGFGAKLGELRINFQVDLSASVNITAVQYALSDLSGLELVGFQYPFWLTNTSGWTISASHNINDTLLTVDQDPATVWSPGDDTVNETWHLTYDLQNVHTLTRLELVSSGGGTRVKIFKLQVSRGVAPGGLWRWRDVKTFAARQGVDAVQFSGFRARGRYWRILIMSTYGGLSPVIGEVNFFGQTAVDTAYLTVETMDTFMPSMNNVGSEEFVNFKLIPEWAATFVAEDIARVYSMVVYDVRNSYGNTAILMQILADTTAIPALQASMEEFYHFNDTFNIAIFNPAVFTMFPGFQITPDVPVFSRPMDMTILLDGATDTTQANFEASKTLVKKVAGSLDIPNVAWLSVYQYGSTVWQELGYRFFRSYREVGEAMDMLQQRSGDRNLGAALQSVYQTAFNDPQRAHIQKVAMVVTSGPSDDNAAYALTAMRSAGIIVYGLGIGYQFGNVGFRHFSISNPGRLYHLGNMLPELVNNVGSTTHVTFSLSGDYTSHLRDPGSVSYSGVVQSLHAGVGPLLQSITGLQTSTLSDIQPWTSGSVLAVFDLTVADSYEVNLEDSLSTGGGGGGSGQQGNFTVASYPDYRGTEFIVGFPENIDANTANPQLFVVGMATSANVTIQSRSGVFSQRVVVEAGTVQAVAIPKRFEIQGYALDAFGLKVTSDEEIALYGLYSETSAADGFIAYPLDTIGTEYYAICLPPSASEPSMITLIGAADGTSVAVTVTASATFTGIMYRPGEIIRFFLNSQQTAQIQSDGDLTGSYITGTSPLVVYSGNKFTRIDGAADDGGYLIQQLPSVETWGRKFVTVPIAGRTVGDIYRFVAANDTTVTIDGQDIYLNRGQFYDYIPTTETFQYITSTAPVMAVLFGDPGHNGFADSGPFMMVVTPLEQTTSDYTFTAAAFNTTAPATYMASIVVKESGRSQMYVDGNNIGNLPGWQVVQGGEWAAVSFEITPGPHRVRHLAPNVNFAVYVTGFTDTESYGYPAGLLLADLTTCTNTTAVINDGVDNDCDGQTGEEIPNGLDDDQDGMVDEDTSVQLCSPNPCENGGVCMESADRRFPECDCRPGFVGTFCHVQLVVIVR</sequence>
<dbReference type="Pfam" id="PF17517">
    <property type="entry name" value="IgGFc_binding"/>
    <property type="match status" value="1"/>
</dbReference>
<reference evidence="5" key="1">
    <citation type="submission" date="2025-08" db="UniProtKB">
        <authorList>
            <consortium name="RefSeq"/>
        </authorList>
    </citation>
    <scope>IDENTIFICATION</scope>
    <source>
        <tissue evidence="5">Gonad</tissue>
    </source>
</reference>
<keyword evidence="1" id="KW-1015">Disulfide bond</keyword>
<dbReference type="InterPro" id="IPR036465">
    <property type="entry name" value="vWFA_dom_sf"/>
</dbReference>
<feature type="domain" description="VWFA" evidence="3">
    <location>
        <begin position="883"/>
        <end position="1083"/>
    </location>
</feature>
<feature type="disulfide bond" evidence="1">
    <location>
        <begin position="1634"/>
        <end position="1643"/>
    </location>
</feature>
<dbReference type="CDD" id="cd00054">
    <property type="entry name" value="EGF_CA"/>
    <property type="match status" value="1"/>
</dbReference>
<evidence type="ECO:0000313" key="4">
    <source>
        <dbReference type="Proteomes" id="UP000515135"/>
    </source>
</evidence>
<dbReference type="SMART" id="SM00327">
    <property type="entry name" value="VWA"/>
    <property type="match status" value="2"/>
</dbReference>
<dbReference type="Proteomes" id="UP000515135">
    <property type="component" value="Unplaced"/>
</dbReference>
<feature type="disulfide bond" evidence="1">
    <location>
        <begin position="1615"/>
        <end position="1632"/>
    </location>
</feature>
<evidence type="ECO:0000256" key="1">
    <source>
        <dbReference type="PROSITE-ProRule" id="PRU00076"/>
    </source>
</evidence>
<dbReference type="PROSITE" id="PS50234">
    <property type="entry name" value="VWFA"/>
    <property type="match status" value="2"/>
</dbReference>
<evidence type="ECO:0000259" key="3">
    <source>
        <dbReference type="PROSITE" id="PS50234"/>
    </source>
</evidence>
<evidence type="ECO:0000313" key="5">
    <source>
        <dbReference type="RefSeq" id="XP_019627194.1"/>
    </source>
</evidence>
<dbReference type="OrthoDB" id="9987373at2759"/>
<dbReference type="InterPro" id="IPR035234">
    <property type="entry name" value="IgGFc-bd_N"/>
</dbReference>
<dbReference type="SUPFAM" id="SSF57196">
    <property type="entry name" value="EGF/Laminin"/>
    <property type="match status" value="1"/>
</dbReference>
<feature type="domain" description="EGF-like" evidence="2">
    <location>
        <begin position="1606"/>
        <end position="1644"/>
    </location>
</feature>
<evidence type="ECO:0000259" key="2">
    <source>
        <dbReference type="PROSITE" id="PS50026"/>
    </source>
</evidence>
<dbReference type="InterPro" id="IPR000742">
    <property type="entry name" value="EGF"/>
</dbReference>
<dbReference type="PROSITE" id="PS01186">
    <property type="entry name" value="EGF_2"/>
    <property type="match status" value="1"/>
</dbReference>
<dbReference type="InterPro" id="IPR002035">
    <property type="entry name" value="VWF_A"/>
</dbReference>
<name>A0A6P4YZS5_BRABE</name>
<dbReference type="Gene3D" id="3.40.50.410">
    <property type="entry name" value="von Willebrand factor, type A domain"/>
    <property type="match status" value="2"/>
</dbReference>
<dbReference type="CDD" id="cd01450">
    <property type="entry name" value="vWFA_subfamily_ECM"/>
    <property type="match status" value="1"/>
</dbReference>
<dbReference type="InterPro" id="IPR008979">
    <property type="entry name" value="Galactose-bd-like_sf"/>
</dbReference>
<dbReference type="Pfam" id="PF00008">
    <property type="entry name" value="EGF"/>
    <property type="match status" value="1"/>
</dbReference>
<dbReference type="InterPro" id="IPR000421">
    <property type="entry name" value="FA58C"/>
</dbReference>
<dbReference type="RefSeq" id="XP_019627194.1">
    <property type="nucleotide sequence ID" value="XM_019771635.1"/>
</dbReference>
<organism evidence="4 5">
    <name type="scientific">Branchiostoma belcheri</name>
    <name type="common">Amphioxus</name>
    <dbReference type="NCBI Taxonomy" id="7741"/>
    <lineage>
        <taxon>Eukaryota</taxon>
        <taxon>Metazoa</taxon>
        <taxon>Chordata</taxon>
        <taxon>Cephalochordata</taxon>
        <taxon>Leptocardii</taxon>
        <taxon>Amphioxiformes</taxon>
        <taxon>Branchiostomatidae</taxon>
        <taxon>Branchiostoma</taxon>
    </lineage>
</organism>
<dbReference type="PROSITE" id="PS00022">
    <property type="entry name" value="EGF_1"/>
    <property type="match status" value="1"/>
</dbReference>
<dbReference type="GeneID" id="109472059"/>
<feature type="domain" description="VWFA" evidence="3">
    <location>
        <begin position="336"/>
        <end position="512"/>
    </location>
</feature>
<dbReference type="PRINTS" id="PR00453">
    <property type="entry name" value="VWFADOMAIN"/>
</dbReference>